<feature type="region of interest" description="Disordered" evidence="1">
    <location>
        <begin position="375"/>
        <end position="394"/>
    </location>
</feature>
<dbReference type="EMBL" id="JAGHQL010000078">
    <property type="protein sequence ID" value="KAH0541446.1"/>
    <property type="molecule type" value="Genomic_DNA"/>
</dbReference>
<accession>A0A9P8L486</accession>
<feature type="compositionally biased region" description="Low complexity" evidence="1">
    <location>
        <begin position="375"/>
        <end position="390"/>
    </location>
</feature>
<proteinExistence type="predicted"/>
<feature type="compositionally biased region" description="Polar residues" evidence="1">
    <location>
        <begin position="567"/>
        <end position="581"/>
    </location>
</feature>
<organism evidence="2 3">
    <name type="scientific">Glutinoglossum americanum</name>
    <dbReference type="NCBI Taxonomy" id="1670608"/>
    <lineage>
        <taxon>Eukaryota</taxon>
        <taxon>Fungi</taxon>
        <taxon>Dikarya</taxon>
        <taxon>Ascomycota</taxon>
        <taxon>Pezizomycotina</taxon>
        <taxon>Geoglossomycetes</taxon>
        <taxon>Geoglossales</taxon>
        <taxon>Geoglossaceae</taxon>
        <taxon>Glutinoglossum</taxon>
    </lineage>
</organism>
<keyword evidence="3" id="KW-1185">Reference proteome</keyword>
<feature type="compositionally biased region" description="Low complexity" evidence="1">
    <location>
        <begin position="220"/>
        <end position="238"/>
    </location>
</feature>
<evidence type="ECO:0000313" key="3">
    <source>
        <dbReference type="Proteomes" id="UP000698800"/>
    </source>
</evidence>
<dbReference type="Proteomes" id="UP000698800">
    <property type="component" value="Unassembled WGS sequence"/>
</dbReference>
<evidence type="ECO:0000256" key="1">
    <source>
        <dbReference type="SAM" id="MobiDB-lite"/>
    </source>
</evidence>
<feature type="compositionally biased region" description="Low complexity" evidence="1">
    <location>
        <begin position="582"/>
        <end position="592"/>
    </location>
</feature>
<name>A0A9P8L486_9PEZI</name>
<feature type="region of interest" description="Disordered" evidence="1">
    <location>
        <begin position="565"/>
        <end position="594"/>
    </location>
</feature>
<protein>
    <submittedName>
        <fullName evidence="2">Uncharacterized protein</fullName>
    </submittedName>
</protein>
<comment type="caution">
    <text evidence="2">The sequence shown here is derived from an EMBL/GenBank/DDBJ whole genome shotgun (WGS) entry which is preliminary data.</text>
</comment>
<gene>
    <name evidence="2" type="ORF">FGG08_004055</name>
</gene>
<feature type="compositionally biased region" description="Polar residues" evidence="1">
    <location>
        <begin position="186"/>
        <end position="204"/>
    </location>
</feature>
<evidence type="ECO:0000313" key="2">
    <source>
        <dbReference type="EMBL" id="KAH0541446.1"/>
    </source>
</evidence>
<feature type="region of interest" description="Disordered" evidence="1">
    <location>
        <begin position="186"/>
        <end position="245"/>
    </location>
</feature>
<sequence>MSSPMYSRNNGFFDADAAIPYDAWQQNSPGPSSATVDQPTHIGPEMTSLRSPAAVGVDGRLPRRFKSHEMDEFLKGIYPHAKTPQERMRECNIDLLRMANEAPYPEYAAPAATGDGNIFSDLLDPSAYSEPFGEWAQCEITPQEFENPPSAYPSSHYLIPPAIEVDQTYATNYDFLHADSGMESVSSAMGSFEDSPSNYTSSDYPTPPEFQASGTHIGNSLSVGSSSSQPSPASVSSPLMPDHRLSRIPRHQAPNADQAEATAPLVMVLNAKNMSTVAQRTRAKYTPAKRKEVHDTRKRGAFAPITPRIPYTNKGEPLLSLGDFETPLVDTVEPDTSVDTGLSPFPPESDFILFPEEMDYRFSPSQMNMDLIATTRRSSGRSRPSSGITRQSIEEGIDQYLRRDLDRPTDHNPHDYMFVTSHSPLSSPNDVLGYHDPHIGAWIPSYQDSHFDDPIPHFEGIPRDKFGRVNCLVKVCRRTFSDPLRWERHLRRCRRIYRMYCKVTDHKESCPGQNAPEDHEGALSHFAPHVNSGRLHCPVTGCESAFVCLAAWEVHFRRCHRIPIRTPPSQGTTQGRIGAQNSPSRSISSPISRPERTTFMRDISNVAVPTTSNSRFVAERRTHVETSNQSGIIINHLIGHPFKDEVHLKRPQLQISRRALLDTGSEENLLTESLLGRIISNINQNRHQQLIPTPASRDMASEDSPWELSLGRVISHIDREHNPYTLSAYGLPAAKILRTARGMIAFPHIDAGEFKYQWANNTPLSAQNILKI</sequence>
<reference evidence="2" key="1">
    <citation type="submission" date="2021-03" db="EMBL/GenBank/DDBJ databases">
        <title>Comparative genomics and phylogenomic investigation of the class Geoglossomycetes provide insights into ecological specialization and systematics.</title>
        <authorList>
            <person name="Melie T."/>
            <person name="Pirro S."/>
            <person name="Miller A.N."/>
            <person name="Quandt A."/>
        </authorList>
    </citation>
    <scope>NUCLEOTIDE SEQUENCE</scope>
    <source>
        <strain evidence="2">GBOQ0MN5Z8</strain>
    </source>
</reference>
<dbReference type="OrthoDB" id="3794485at2759"/>
<dbReference type="AlphaFoldDB" id="A0A9P8L486"/>